<dbReference type="GO" id="GO:0016592">
    <property type="term" value="C:mediator complex"/>
    <property type="evidence" value="ECO:0000318"/>
    <property type="project" value="GO_Central"/>
</dbReference>
<dbReference type="STRING" id="81824.A9UUZ4"/>
<name>A9UUZ4_MONBE</name>
<proteinExistence type="inferred from homology"/>
<keyword evidence="7" id="KW-0732">Signal</keyword>
<comment type="similarity">
    <text evidence="2">Belongs to the Mediator complex subunit 7 family.</text>
</comment>
<dbReference type="PANTHER" id="PTHR21428:SF11">
    <property type="entry name" value="MEDIATOR OF RNA POLYMERASE II TRANSCRIPTION SUBUNIT 7"/>
    <property type="match status" value="1"/>
</dbReference>
<sequence>MRRAGVLIGLVLLPVFLACDSDDECSIGQYCEKQAVNSFCNECAEGCAVCSDEVTCDACINYPTAERYPTRVGSDTRFSSSSVPDWYFLTTSDSCLKDCREYQTGAYYNNWDNGKCEALTNCQDLNKVTIKNSSMSSDRECGDASDLDNDDDETGTNKQDKSTGDQPKIFAATNPGHQAPSSVVANPAYNEHMMSSQSGQYTHISGRRSTLSKGDGYNHIEGASSRGSGQDNFMRTNVAYVGVGSEATAPFRSQPTANPGYDATLPTNAYSEIAAGMPGNAYSEVGGAQQTDGYVDMADANQPGRQSTGGYLPMTGAGAGATQRSGSAQDNVVDGDDYLDVSEDIDHHEAPPRSVHLNNAYSGGGRIQDSAYARAQKQHSTSGDQGQAFGPVDGGQYFTTSGADGADGHYLEAGPAGMHSQGSRRAGDDGQYFETAGAVEFGQYFDTAGTGDDEGGDYIDAGRDLRMDSVSQPMLSKTVKAQNAGAVESDGYFDTAPAPSAGAVESDGYFDTAPAPRGPTYQEARSRQGPELADGFYQDVVPGSQETAGYFDTAPAPAEESDGYFDAKPAPSAGEESDGYFDAKPAPSAGEESDGYFDAKPAPSAGEESDGYFDAKPHQAAAAPSSHSGPHDIMGDFVHPPRFYQAYTSAKVLIAKPLVAREDEHDWPKPPEPPADGRAIIFGQVVQLGASALASLEEQGIKRLYSEDATLDHARELRTLVTTLAKAFLALLDELQSNDHDIARRNELLDQLRLTFINQHHLLNCFRPHQAQETVKAMLRVQAEQKQALAAELQRRALPTTAIMKIAIIAAALALTMLASAQEKVDYEFTMQFKGSCTQVGGPSKLTCTSKAPSQDLAAYISQSDAVSFTVTPLIGSYALISSDIVINDDNTFTEKGNISFGIHQSTFHTLYFSTFSNSGRIGTYDEMGDSMAFTSTADITGGSGNFQGAAGMISYLGYSTSDFASFTQYVNLVSSKGLNTTAH</sequence>
<keyword evidence="4" id="KW-0804">Transcription</keyword>
<dbReference type="SUPFAM" id="SSF140718">
    <property type="entry name" value="Mediator hinge subcomplex-like"/>
    <property type="match status" value="1"/>
</dbReference>
<feature type="signal peptide" evidence="7">
    <location>
        <begin position="1"/>
        <end position="21"/>
    </location>
</feature>
<dbReference type="GO" id="GO:0003712">
    <property type="term" value="F:transcription coregulator activity"/>
    <property type="evidence" value="ECO:0007669"/>
    <property type="project" value="InterPro"/>
</dbReference>
<feature type="region of interest" description="Disordered" evidence="6">
    <location>
        <begin position="546"/>
        <end position="612"/>
    </location>
</feature>
<evidence type="ECO:0008006" key="10">
    <source>
        <dbReference type="Google" id="ProtNLM"/>
    </source>
</evidence>
<accession>A9UUZ4</accession>
<dbReference type="GO" id="GO:0006357">
    <property type="term" value="P:regulation of transcription by RNA polymerase II"/>
    <property type="evidence" value="ECO:0000318"/>
    <property type="project" value="GO_Central"/>
</dbReference>
<dbReference type="PANTHER" id="PTHR21428">
    <property type="entry name" value="MEDIATOR OF RNA POLYMERASE II TRANSCRIPTION SUBUNIT 7"/>
    <property type="match status" value="1"/>
</dbReference>
<dbReference type="PROSITE" id="PS51257">
    <property type="entry name" value="PROKAR_LIPOPROTEIN"/>
    <property type="match status" value="1"/>
</dbReference>
<dbReference type="Proteomes" id="UP000001357">
    <property type="component" value="Unassembled WGS sequence"/>
</dbReference>
<evidence type="ECO:0000256" key="6">
    <source>
        <dbReference type="SAM" id="MobiDB-lite"/>
    </source>
</evidence>
<evidence type="ECO:0000256" key="7">
    <source>
        <dbReference type="SAM" id="SignalP"/>
    </source>
</evidence>
<dbReference type="InterPro" id="IPR037212">
    <property type="entry name" value="Med7/Med21-like"/>
</dbReference>
<dbReference type="eggNOG" id="KOG0570">
    <property type="taxonomic scope" value="Eukaryota"/>
</dbReference>
<feature type="region of interest" description="Disordered" evidence="6">
    <location>
        <begin position="135"/>
        <end position="183"/>
    </location>
</feature>
<dbReference type="GeneID" id="5889646"/>
<dbReference type="KEGG" id="mbr:MONBRDRAFT_31658"/>
<evidence type="ECO:0000256" key="5">
    <source>
        <dbReference type="ARBA" id="ARBA00023242"/>
    </source>
</evidence>
<feature type="chain" id="PRO_5002744941" description="Jacalin-type lectin domain-containing protein" evidence="7">
    <location>
        <begin position="22"/>
        <end position="984"/>
    </location>
</feature>
<gene>
    <name evidence="8" type="ORF">MONBRDRAFT_31658</name>
</gene>
<protein>
    <recommendedName>
        <fullName evidence="10">Jacalin-type lectin domain-containing protein</fullName>
    </recommendedName>
</protein>
<organism evidence="8 9">
    <name type="scientific">Monosiga brevicollis</name>
    <name type="common">Choanoflagellate</name>
    <dbReference type="NCBI Taxonomy" id="81824"/>
    <lineage>
        <taxon>Eukaryota</taxon>
        <taxon>Choanoflagellata</taxon>
        <taxon>Craspedida</taxon>
        <taxon>Salpingoecidae</taxon>
        <taxon>Monosiga</taxon>
    </lineage>
</organism>
<evidence type="ECO:0000313" key="8">
    <source>
        <dbReference type="EMBL" id="EDQ90995.1"/>
    </source>
</evidence>
<keyword evidence="3" id="KW-0805">Transcription regulation</keyword>
<comment type="subcellular location">
    <subcellularLocation>
        <location evidence="1">Nucleus</location>
    </subcellularLocation>
</comment>
<dbReference type="GO" id="GO:0070847">
    <property type="term" value="C:core mediator complex"/>
    <property type="evidence" value="ECO:0000318"/>
    <property type="project" value="GO_Central"/>
</dbReference>
<evidence type="ECO:0000256" key="3">
    <source>
        <dbReference type="ARBA" id="ARBA00023015"/>
    </source>
</evidence>
<feature type="compositionally biased region" description="Acidic residues" evidence="6">
    <location>
        <begin position="143"/>
        <end position="154"/>
    </location>
</feature>
<dbReference type="InterPro" id="IPR044888">
    <property type="entry name" value="Mediatior_Med7_sf"/>
</dbReference>
<feature type="region of interest" description="Disordered" evidence="6">
    <location>
        <begin position="304"/>
        <end position="335"/>
    </location>
</feature>
<dbReference type="AlphaFoldDB" id="A9UUZ4"/>
<evidence type="ECO:0000256" key="2">
    <source>
        <dbReference type="ARBA" id="ARBA00009994"/>
    </source>
</evidence>
<dbReference type="Gene3D" id="6.10.140.200">
    <property type="match status" value="1"/>
</dbReference>
<evidence type="ECO:0000256" key="1">
    <source>
        <dbReference type="ARBA" id="ARBA00004123"/>
    </source>
</evidence>
<keyword evidence="9" id="KW-1185">Reference proteome</keyword>
<feature type="region of interest" description="Disordered" evidence="6">
    <location>
        <begin position="371"/>
        <end position="390"/>
    </location>
</feature>
<dbReference type="InParanoid" id="A9UUZ4"/>
<dbReference type="InterPro" id="IPR009244">
    <property type="entry name" value="Mediatior_Med7"/>
</dbReference>
<dbReference type="RefSeq" id="XP_001744292.1">
    <property type="nucleotide sequence ID" value="XM_001744240.1"/>
</dbReference>
<keyword evidence="5" id="KW-0539">Nucleus</keyword>
<dbReference type="EMBL" id="CH991546">
    <property type="protein sequence ID" value="EDQ90995.1"/>
    <property type="molecule type" value="Genomic_DNA"/>
</dbReference>
<evidence type="ECO:0000313" key="9">
    <source>
        <dbReference type="Proteomes" id="UP000001357"/>
    </source>
</evidence>
<evidence type="ECO:0000256" key="4">
    <source>
        <dbReference type="ARBA" id="ARBA00023163"/>
    </source>
</evidence>
<reference evidence="8 9" key="1">
    <citation type="journal article" date="2008" name="Nature">
        <title>The genome of the choanoflagellate Monosiga brevicollis and the origin of metazoans.</title>
        <authorList>
            <consortium name="JGI Sequencing"/>
            <person name="King N."/>
            <person name="Westbrook M.J."/>
            <person name="Young S.L."/>
            <person name="Kuo A."/>
            <person name="Abedin M."/>
            <person name="Chapman J."/>
            <person name="Fairclough S."/>
            <person name="Hellsten U."/>
            <person name="Isogai Y."/>
            <person name="Letunic I."/>
            <person name="Marr M."/>
            <person name="Pincus D."/>
            <person name="Putnam N."/>
            <person name="Rokas A."/>
            <person name="Wright K.J."/>
            <person name="Zuzow R."/>
            <person name="Dirks W."/>
            <person name="Good M."/>
            <person name="Goodstein D."/>
            <person name="Lemons D."/>
            <person name="Li W."/>
            <person name="Lyons J.B."/>
            <person name="Morris A."/>
            <person name="Nichols S."/>
            <person name="Richter D.J."/>
            <person name="Salamov A."/>
            <person name="Bork P."/>
            <person name="Lim W.A."/>
            <person name="Manning G."/>
            <person name="Miller W.T."/>
            <person name="McGinnis W."/>
            <person name="Shapiro H."/>
            <person name="Tjian R."/>
            <person name="Grigoriev I.V."/>
            <person name="Rokhsar D."/>
        </authorList>
    </citation>
    <scope>NUCLEOTIDE SEQUENCE [LARGE SCALE GENOMIC DNA]</scope>
    <source>
        <strain evidence="9">MX1 / ATCC 50154</strain>
    </source>
</reference>
<dbReference type="Pfam" id="PF05983">
    <property type="entry name" value="Med7"/>
    <property type="match status" value="1"/>
</dbReference>